<proteinExistence type="predicted"/>
<accession>A0ABD2QLG2</accession>
<comment type="caution">
    <text evidence="2">The sequence shown here is derived from an EMBL/GenBank/DDBJ whole genome shotgun (WGS) entry which is preliminary data.</text>
</comment>
<keyword evidence="3" id="KW-1185">Reference proteome</keyword>
<evidence type="ECO:0000256" key="1">
    <source>
        <dbReference type="SAM" id="MobiDB-lite"/>
    </source>
</evidence>
<sequence length="482" mass="53279">MESLQNQVPLPKPDFEILSVEHQKQPIYNNWNENKMDVNDLQSIPNFPPAAHQQSQHSDSLSHPFANSLDPQNLPDWYVSQGLHLAPGAYSNINQQWQQLAPSDSRVSNSLPPKVFIPSNSLPDNSKMPAEDLTLDGSKAQFFPAPIPTNGINITNGSVSALSTQPLEANHASSSEISPSEILAMTNNAIPPASRFRRARIRETVEQWSHNHLTSHDCRLKSVPSYVMDLYKKRDEFRVELKEALAKNLYCFACMGLNSQGLLPIAFKYISYRPAVSGSVPHEATFDESVGEVVAARRGTLLKELADQSTEGAAQFVGQREELLLPRHSVYFDPIKSLSLVQAQLNKISSLCDDTILDPDATIMRASAKSELQEQVDSQLKAYLDEPDSLSTTESVVTTTESALVPPTSPAASVLTRPDMETHCQLSGDTLKQVDLQMLAHMGRQIQTHTMPNKLVSSIPYGAMPSLGFRHTIHQPARTLFP</sequence>
<feature type="region of interest" description="Disordered" evidence="1">
    <location>
        <begin position="39"/>
        <end position="67"/>
    </location>
</feature>
<dbReference type="Proteomes" id="UP001626550">
    <property type="component" value="Unassembled WGS sequence"/>
</dbReference>
<dbReference type="AlphaFoldDB" id="A0ABD2QLG2"/>
<dbReference type="EMBL" id="JBJKFK010000057">
    <property type="protein sequence ID" value="KAL3320364.1"/>
    <property type="molecule type" value="Genomic_DNA"/>
</dbReference>
<protein>
    <submittedName>
        <fullName evidence="2">Uncharacterized protein</fullName>
    </submittedName>
</protein>
<evidence type="ECO:0000313" key="2">
    <source>
        <dbReference type="EMBL" id="KAL3320364.1"/>
    </source>
</evidence>
<feature type="compositionally biased region" description="Low complexity" evidence="1">
    <location>
        <begin position="52"/>
        <end position="63"/>
    </location>
</feature>
<evidence type="ECO:0000313" key="3">
    <source>
        <dbReference type="Proteomes" id="UP001626550"/>
    </source>
</evidence>
<organism evidence="2 3">
    <name type="scientific">Cichlidogyrus casuarinus</name>
    <dbReference type="NCBI Taxonomy" id="1844966"/>
    <lineage>
        <taxon>Eukaryota</taxon>
        <taxon>Metazoa</taxon>
        <taxon>Spiralia</taxon>
        <taxon>Lophotrochozoa</taxon>
        <taxon>Platyhelminthes</taxon>
        <taxon>Monogenea</taxon>
        <taxon>Monopisthocotylea</taxon>
        <taxon>Dactylogyridea</taxon>
        <taxon>Ancyrocephalidae</taxon>
        <taxon>Cichlidogyrus</taxon>
    </lineage>
</organism>
<reference evidence="2 3" key="1">
    <citation type="submission" date="2024-11" db="EMBL/GenBank/DDBJ databases">
        <title>Adaptive evolution of stress response genes in parasites aligns with host niche diversity.</title>
        <authorList>
            <person name="Hahn C."/>
            <person name="Resl P."/>
        </authorList>
    </citation>
    <scope>NUCLEOTIDE SEQUENCE [LARGE SCALE GENOMIC DNA]</scope>
    <source>
        <strain evidence="2">EGGRZ-B1_66</strain>
        <tissue evidence="2">Body</tissue>
    </source>
</reference>
<name>A0ABD2QLG2_9PLAT</name>
<gene>
    <name evidence="2" type="ORF">Ciccas_000954</name>
</gene>
<feature type="region of interest" description="Disordered" evidence="1">
    <location>
        <begin position="104"/>
        <end position="126"/>
    </location>
</feature>